<reference evidence="1 2" key="2">
    <citation type="submission" date="2018-11" db="EMBL/GenBank/DDBJ databases">
        <authorList>
            <consortium name="Pathogen Informatics"/>
        </authorList>
    </citation>
    <scope>NUCLEOTIDE SEQUENCE [LARGE SCALE GENOMIC DNA]</scope>
</reference>
<dbReference type="WBParaSite" id="TCNE_0001806601-mRNA-1">
    <property type="protein sequence ID" value="TCNE_0001806601-mRNA-1"/>
    <property type="gene ID" value="TCNE_0001806601"/>
</dbReference>
<protein>
    <submittedName>
        <fullName evidence="1 3">Uncharacterized protein</fullName>
    </submittedName>
</protein>
<sequence>MELNEEGGVTEVSSDSDVLDENDCCDDYIDRPCKISSQENITWQDAGEDGTCSNWSGISSFFSNSRLSEDKNRRRSRRQEFFSLVKRRRQRGSLELRSTRGDEGVLKTAPFCMSAGSFAFRPYSSSCTTFKWCCNPCMRNGRTVDYETQYLLSAHLHALYHIFIEHVNDRERLLAETERRKIESELGFMLKFEVRSQENIRCASYSFIKFLFYRLLSVSQK</sequence>
<evidence type="ECO:0000313" key="2">
    <source>
        <dbReference type="Proteomes" id="UP000050794"/>
    </source>
</evidence>
<gene>
    <name evidence="1" type="ORF">TCNE_LOCUS18062</name>
</gene>
<organism evidence="2 3">
    <name type="scientific">Toxocara canis</name>
    <name type="common">Canine roundworm</name>
    <dbReference type="NCBI Taxonomy" id="6265"/>
    <lineage>
        <taxon>Eukaryota</taxon>
        <taxon>Metazoa</taxon>
        <taxon>Ecdysozoa</taxon>
        <taxon>Nematoda</taxon>
        <taxon>Chromadorea</taxon>
        <taxon>Rhabditida</taxon>
        <taxon>Spirurina</taxon>
        <taxon>Ascaridomorpha</taxon>
        <taxon>Ascaridoidea</taxon>
        <taxon>Toxocaridae</taxon>
        <taxon>Toxocara</taxon>
    </lineage>
</organism>
<keyword evidence="2" id="KW-1185">Reference proteome</keyword>
<accession>A0A183VBE2</accession>
<name>A0A183VBE2_TOXCA</name>
<dbReference type="Proteomes" id="UP000050794">
    <property type="component" value="Unassembled WGS sequence"/>
</dbReference>
<evidence type="ECO:0000313" key="3">
    <source>
        <dbReference type="WBParaSite" id="TCNE_0001806601-mRNA-1"/>
    </source>
</evidence>
<evidence type="ECO:0000313" key="1">
    <source>
        <dbReference type="EMBL" id="VDM49383.1"/>
    </source>
</evidence>
<reference evidence="3" key="1">
    <citation type="submission" date="2016-06" db="UniProtKB">
        <authorList>
            <consortium name="WormBaseParasite"/>
        </authorList>
    </citation>
    <scope>IDENTIFICATION</scope>
</reference>
<proteinExistence type="predicted"/>
<dbReference type="AlphaFoldDB" id="A0A183VBE2"/>
<dbReference type="EMBL" id="UYWY01025084">
    <property type="protein sequence ID" value="VDM49383.1"/>
    <property type="molecule type" value="Genomic_DNA"/>
</dbReference>